<dbReference type="Gene3D" id="2.60.40.1210">
    <property type="entry name" value="Cellobiose dehydrogenase, cytochrome domain"/>
    <property type="match status" value="1"/>
</dbReference>
<protein>
    <submittedName>
        <fullName evidence="3">Iron reductase domain protein</fullName>
    </submittedName>
</protein>
<dbReference type="SUPFAM" id="SSF49344">
    <property type="entry name" value="CBD9-like"/>
    <property type="match status" value="1"/>
</dbReference>
<dbReference type="InterPro" id="IPR005018">
    <property type="entry name" value="DOMON_domain"/>
</dbReference>
<dbReference type="InterPro" id="IPR011041">
    <property type="entry name" value="Quinoprot_gluc/sorb_DH_b-prop"/>
</dbReference>
<name>A0A6A5WC29_9PLEO</name>
<feature type="domain" description="DOMON" evidence="2">
    <location>
        <begin position="75"/>
        <end position="168"/>
    </location>
</feature>
<sequence>MRSSQLVGSALALASTVLAQEDPVDSKLVCDASNFCFSTYTDAGSGLSFGIALPSKVQDPYDAVISITSPVKHYWTGFAWGGNMVWNPLTLAWANGKTTTVSSRFAFGISLPQAYDQAEYTYLKGTVTNSTHYTMVARCRGCTGWQNNEDVRYALNGTGTTQFAWAYGAGAVENPASNMSAFNVHEEYSKWIHDLGAARNTNFDAWVASNLLAPAATSTPVVSSTKTTAPTTVVTSVKPSTTPVVKGTIPATCAGAGSAAFQSVLASGWKATKVLGGLTNPRSIQFDTLGNMLVVQSGKGISYHVMDANGCVTSTKQLIALNSLNHGIALSVDGKTLYASSMTQVYSWPYDAAAGTLGTRSTIITGMYNGGSHLTRTLLLGAANPNLLVVSHGSNANLDMASSTAKTGRAIIKVFDVTKIPSGGYNYVSGGYNAGFGQRNDVGITFDNNNHLWGVENSADEFKRTINGQAKDIHNNNPSEKIHYMGPITTPNEKWYGYPTCFTVWQPSDFTDKTFKVGDWFVLTPNTTFNDASCNSQAVAPALTLFPHSAPIDLKFDADNSNLYITYHGSWNRSPTTGFKLVAVAMTKGADGNYKPVEPITSTTAAKDIFWNPDVTKCAGNGPSFSSGCFRPAGLGWDKAQRLYMTSDTSAGEVWVLGKS</sequence>
<feature type="chain" id="PRO_5025530632" evidence="1">
    <location>
        <begin position="20"/>
        <end position="660"/>
    </location>
</feature>
<dbReference type="InterPro" id="IPR054539">
    <property type="entry name" value="Beta-prop_PDH"/>
</dbReference>
<keyword evidence="1" id="KW-0732">Signal</keyword>
<dbReference type="PANTHER" id="PTHR47797:SF5">
    <property type="entry name" value="CELLOBIOSE DEHYDROGENASE CYTOCHROME DOMAIN-CONTAINING PROTEIN"/>
    <property type="match status" value="1"/>
</dbReference>
<reference evidence="3" key="1">
    <citation type="journal article" date="2020" name="Stud. Mycol.">
        <title>101 Dothideomycetes genomes: a test case for predicting lifestyles and emergence of pathogens.</title>
        <authorList>
            <person name="Haridas S."/>
            <person name="Albert R."/>
            <person name="Binder M."/>
            <person name="Bloem J."/>
            <person name="Labutti K."/>
            <person name="Salamov A."/>
            <person name="Andreopoulos B."/>
            <person name="Baker S."/>
            <person name="Barry K."/>
            <person name="Bills G."/>
            <person name="Bluhm B."/>
            <person name="Cannon C."/>
            <person name="Castanera R."/>
            <person name="Culley D."/>
            <person name="Daum C."/>
            <person name="Ezra D."/>
            <person name="Gonzalez J."/>
            <person name="Henrissat B."/>
            <person name="Kuo A."/>
            <person name="Liang C."/>
            <person name="Lipzen A."/>
            <person name="Lutzoni F."/>
            <person name="Magnuson J."/>
            <person name="Mondo S."/>
            <person name="Nolan M."/>
            <person name="Ohm R."/>
            <person name="Pangilinan J."/>
            <person name="Park H.-J."/>
            <person name="Ramirez L."/>
            <person name="Alfaro M."/>
            <person name="Sun H."/>
            <person name="Tritt A."/>
            <person name="Yoshinaga Y."/>
            <person name="Zwiers L.-H."/>
            <person name="Turgeon B."/>
            <person name="Goodwin S."/>
            <person name="Spatafora J."/>
            <person name="Crous P."/>
            <person name="Grigoriev I."/>
        </authorList>
    </citation>
    <scope>NUCLEOTIDE SEQUENCE</scope>
    <source>
        <strain evidence="3">CBS 123094</strain>
    </source>
</reference>
<dbReference type="Proteomes" id="UP000799779">
    <property type="component" value="Unassembled WGS sequence"/>
</dbReference>
<evidence type="ECO:0000259" key="2">
    <source>
        <dbReference type="SMART" id="SM00664"/>
    </source>
</evidence>
<dbReference type="AlphaFoldDB" id="A0A6A5WC29"/>
<proteinExistence type="predicted"/>
<dbReference type="EMBL" id="ML977595">
    <property type="protein sequence ID" value="KAF1999420.1"/>
    <property type="molecule type" value="Genomic_DNA"/>
</dbReference>
<dbReference type="CDD" id="cd09630">
    <property type="entry name" value="CDH_like_cytochrome"/>
    <property type="match status" value="1"/>
</dbReference>
<evidence type="ECO:0000313" key="3">
    <source>
        <dbReference type="EMBL" id="KAF1999420.1"/>
    </source>
</evidence>
<dbReference type="Gene3D" id="2.120.10.30">
    <property type="entry name" value="TolB, C-terminal domain"/>
    <property type="match status" value="1"/>
</dbReference>
<dbReference type="InterPro" id="IPR015920">
    <property type="entry name" value="Cellobiose_DH-like_cyt"/>
</dbReference>
<feature type="signal peptide" evidence="1">
    <location>
        <begin position="1"/>
        <end position="19"/>
    </location>
</feature>
<evidence type="ECO:0000313" key="4">
    <source>
        <dbReference type="Proteomes" id="UP000799779"/>
    </source>
</evidence>
<dbReference type="Pfam" id="PF22807">
    <property type="entry name" value="TrAA12"/>
    <property type="match status" value="1"/>
</dbReference>
<accession>A0A6A5WC29</accession>
<organism evidence="3 4">
    <name type="scientific">Amniculicola lignicola CBS 123094</name>
    <dbReference type="NCBI Taxonomy" id="1392246"/>
    <lineage>
        <taxon>Eukaryota</taxon>
        <taxon>Fungi</taxon>
        <taxon>Dikarya</taxon>
        <taxon>Ascomycota</taxon>
        <taxon>Pezizomycotina</taxon>
        <taxon>Dothideomycetes</taxon>
        <taxon>Pleosporomycetidae</taxon>
        <taxon>Pleosporales</taxon>
        <taxon>Amniculicolaceae</taxon>
        <taxon>Amniculicola</taxon>
    </lineage>
</organism>
<keyword evidence="4" id="KW-1185">Reference proteome</keyword>
<dbReference type="Pfam" id="PF16010">
    <property type="entry name" value="CDH-cyt"/>
    <property type="match status" value="1"/>
</dbReference>
<evidence type="ECO:0000256" key="1">
    <source>
        <dbReference type="SAM" id="SignalP"/>
    </source>
</evidence>
<gene>
    <name evidence="3" type="ORF">P154DRAFT_225578</name>
</gene>
<dbReference type="SMART" id="SM00664">
    <property type="entry name" value="DoH"/>
    <property type="match status" value="1"/>
</dbReference>
<dbReference type="PANTHER" id="PTHR47797">
    <property type="entry name" value="DEHYDROGENASE, PUTATIVE (AFU_ORTHOLOGUE AFUA_8G05805)-RELATED"/>
    <property type="match status" value="1"/>
</dbReference>
<dbReference type="OrthoDB" id="507128at2759"/>
<dbReference type="SUPFAM" id="SSF50952">
    <property type="entry name" value="Soluble quinoprotein glucose dehydrogenase"/>
    <property type="match status" value="1"/>
</dbReference>
<dbReference type="InterPro" id="IPR011042">
    <property type="entry name" value="6-blade_b-propeller_TolB-like"/>
</dbReference>